<feature type="non-terminal residue" evidence="2">
    <location>
        <position position="1"/>
    </location>
</feature>
<feature type="region of interest" description="Disordered" evidence="1">
    <location>
        <begin position="7"/>
        <end position="46"/>
    </location>
</feature>
<organism evidence="2 3">
    <name type="scientific">Ranatra chinensis</name>
    <dbReference type="NCBI Taxonomy" id="642074"/>
    <lineage>
        <taxon>Eukaryota</taxon>
        <taxon>Metazoa</taxon>
        <taxon>Ecdysozoa</taxon>
        <taxon>Arthropoda</taxon>
        <taxon>Hexapoda</taxon>
        <taxon>Insecta</taxon>
        <taxon>Pterygota</taxon>
        <taxon>Neoptera</taxon>
        <taxon>Paraneoptera</taxon>
        <taxon>Hemiptera</taxon>
        <taxon>Heteroptera</taxon>
        <taxon>Panheteroptera</taxon>
        <taxon>Nepomorpha</taxon>
        <taxon>Nepidae</taxon>
        <taxon>Ranatrinae</taxon>
        <taxon>Ranatra</taxon>
    </lineage>
</organism>
<proteinExistence type="predicted"/>
<protein>
    <submittedName>
        <fullName evidence="2">Uncharacterized protein</fullName>
    </submittedName>
</protein>
<name>A0ABD0ZFI2_9HEMI</name>
<sequence>IVSRIVRNKAAEKAKQASQNNNVSGSGGGGGGGGGGGPVSVIAHAPASQHDRYSINGILGIPQHHPEHPAAKRKRSDLDLNPGESERFSINPLREQEVSESYFLIHPILIINL</sequence>
<feature type="compositionally biased region" description="Gly residues" evidence="1">
    <location>
        <begin position="25"/>
        <end position="38"/>
    </location>
</feature>
<accession>A0ABD0ZFI2</accession>
<dbReference type="Proteomes" id="UP001558652">
    <property type="component" value="Unassembled WGS sequence"/>
</dbReference>
<gene>
    <name evidence="2" type="ORF">AAG570_006521</name>
</gene>
<comment type="caution">
    <text evidence="2">The sequence shown here is derived from an EMBL/GenBank/DDBJ whole genome shotgun (WGS) entry which is preliminary data.</text>
</comment>
<evidence type="ECO:0000313" key="2">
    <source>
        <dbReference type="EMBL" id="KAL1139538.1"/>
    </source>
</evidence>
<keyword evidence="3" id="KW-1185">Reference proteome</keyword>
<dbReference type="AlphaFoldDB" id="A0ABD0ZFI2"/>
<evidence type="ECO:0000256" key="1">
    <source>
        <dbReference type="SAM" id="MobiDB-lite"/>
    </source>
</evidence>
<dbReference type="EMBL" id="JBFDAA010000002">
    <property type="protein sequence ID" value="KAL1139538.1"/>
    <property type="molecule type" value="Genomic_DNA"/>
</dbReference>
<reference evidence="2 3" key="1">
    <citation type="submission" date="2024-07" db="EMBL/GenBank/DDBJ databases">
        <title>Chromosome-level genome assembly of the water stick insect Ranatra chinensis (Heteroptera: Nepidae).</title>
        <authorList>
            <person name="Liu X."/>
        </authorList>
    </citation>
    <scope>NUCLEOTIDE SEQUENCE [LARGE SCALE GENOMIC DNA]</scope>
    <source>
        <strain evidence="2">Cailab_2021Rc</strain>
        <tissue evidence="2">Muscle</tissue>
    </source>
</reference>
<feature type="region of interest" description="Disordered" evidence="1">
    <location>
        <begin position="61"/>
        <end position="87"/>
    </location>
</feature>
<evidence type="ECO:0000313" key="3">
    <source>
        <dbReference type="Proteomes" id="UP001558652"/>
    </source>
</evidence>